<accession>A0ACB9XI60</accession>
<proteinExistence type="predicted"/>
<protein>
    <submittedName>
        <fullName evidence="1">Uncharacterized protein</fullName>
    </submittedName>
</protein>
<sequence length="295" mass="32110">MNPLLSKVCLRRLSCLNVPLKTDVYLLLQETPVCVKVVSTAAGPAISPSSPSLSPKSEAQSPGEISTSWVVDSSGFLSPTGPVLKEVLDMVDGDIDGWCNLEAFDLPVDSPSPERHQFRLEASALQELSKNGKGELIPISPGGMTPPSILTHRSRRRIALSPDGNNSMTPKSTPVKILAFSPSQFLNMWTKQDSHDLENPSLTSTPVCSQRPLVSTPLQRDKTPLTQKENSVFVTPNHKAGSVYDPTNADAVQKRHGEIRASAASASDSQPGRRHQRSDPERRWGRLRVLQIHSS</sequence>
<name>A0ACB9XI60_CHAAC</name>
<dbReference type="Proteomes" id="UP001057452">
    <property type="component" value="Chromosome 5"/>
</dbReference>
<reference evidence="1" key="1">
    <citation type="submission" date="2022-05" db="EMBL/GenBank/DDBJ databases">
        <title>Chromosome-level genome of Chaenocephalus aceratus.</title>
        <authorList>
            <person name="Park H."/>
        </authorList>
    </citation>
    <scope>NUCLEOTIDE SEQUENCE</scope>
    <source>
        <strain evidence="1">KU_202001</strain>
    </source>
</reference>
<organism evidence="1 2">
    <name type="scientific">Chaenocephalus aceratus</name>
    <name type="common">Blackfin icefish</name>
    <name type="synonym">Chaenichthys aceratus</name>
    <dbReference type="NCBI Taxonomy" id="36190"/>
    <lineage>
        <taxon>Eukaryota</taxon>
        <taxon>Metazoa</taxon>
        <taxon>Chordata</taxon>
        <taxon>Craniata</taxon>
        <taxon>Vertebrata</taxon>
        <taxon>Euteleostomi</taxon>
        <taxon>Actinopterygii</taxon>
        <taxon>Neopterygii</taxon>
        <taxon>Teleostei</taxon>
        <taxon>Neoteleostei</taxon>
        <taxon>Acanthomorphata</taxon>
        <taxon>Eupercaria</taxon>
        <taxon>Perciformes</taxon>
        <taxon>Notothenioidei</taxon>
        <taxon>Channichthyidae</taxon>
        <taxon>Chaenocephalus</taxon>
    </lineage>
</organism>
<keyword evidence="2" id="KW-1185">Reference proteome</keyword>
<gene>
    <name evidence="1" type="ORF">KUCAC02_029906</name>
</gene>
<comment type="caution">
    <text evidence="1">The sequence shown here is derived from an EMBL/GenBank/DDBJ whole genome shotgun (WGS) entry which is preliminary data.</text>
</comment>
<evidence type="ECO:0000313" key="2">
    <source>
        <dbReference type="Proteomes" id="UP001057452"/>
    </source>
</evidence>
<evidence type="ECO:0000313" key="1">
    <source>
        <dbReference type="EMBL" id="KAI4826459.1"/>
    </source>
</evidence>
<dbReference type="EMBL" id="CM043789">
    <property type="protein sequence ID" value="KAI4826459.1"/>
    <property type="molecule type" value="Genomic_DNA"/>
</dbReference>